<organism evidence="2 3">
    <name type="scientific">Candidatus Doudnabacteria bacterium RIFCSPHIGHO2_02_FULL_46_11</name>
    <dbReference type="NCBI Taxonomy" id="1817832"/>
    <lineage>
        <taxon>Bacteria</taxon>
        <taxon>Candidatus Doudnaibacteriota</taxon>
    </lineage>
</organism>
<sequence length="125" mass="14441">MHKFFHSKLFIFFLVIFLTLSVTALFREITDTLKVKKEIAKLEQEARALESKNQDLKNIVGYLNSPAYKEKAARENLNLKSEGEVAVALPSDESSIDSQETIDGASHGPKDNMLKWWKYFFERKQ</sequence>
<dbReference type="STRING" id="1817832.A3J48_03690"/>
<protein>
    <recommendedName>
        <fullName evidence="4">Septum formation initiator</fullName>
    </recommendedName>
</protein>
<evidence type="ECO:0000256" key="1">
    <source>
        <dbReference type="SAM" id="Coils"/>
    </source>
</evidence>
<gene>
    <name evidence="2" type="ORF">A3J48_03690</name>
</gene>
<evidence type="ECO:0000313" key="3">
    <source>
        <dbReference type="Proteomes" id="UP000176786"/>
    </source>
</evidence>
<dbReference type="Pfam" id="PF04977">
    <property type="entry name" value="DivIC"/>
    <property type="match status" value="1"/>
</dbReference>
<comment type="caution">
    <text evidence="2">The sequence shown here is derived from an EMBL/GenBank/DDBJ whole genome shotgun (WGS) entry which is preliminary data.</text>
</comment>
<feature type="coiled-coil region" evidence="1">
    <location>
        <begin position="32"/>
        <end position="59"/>
    </location>
</feature>
<evidence type="ECO:0000313" key="2">
    <source>
        <dbReference type="EMBL" id="OGE84656.1"/>
    </source>
</evidence>
<name>A0A1F5P426_9BACT</name>
<keyword evidence="1" id="KW-0175">Coiled coil</keyword>
<proteinExistence type="predicted"/>
<dbReference type="Proteomes" id="UP000176786">
    <property type="component" value="Unassembled WGS sequence"/>
</dbReference>
<dbReference type="EMBL" id="MFES01000038">
    <property type="protein sequence ID" value="OGE84656.1"/>
    <property type="molecule type" value="Genomic_DNA"/>
</dbReference>
<dbReference type="AlphaFoldDB" id="A0A1F5P426"/>
<accession>A0A1F5P426</accession>
<evidence type="ECO:0008006" key="4">
    <source>
        <dbReference type="Google" id="ProtNLM"/>
    </source>
</evidence>
<reference evidence="2 3" key="1">
    <citation type="journal article" date="2016" name="Nat. Commun.">
        <title>Thousands of microbial genomes shed light on interconnected biogeochemical processes in an aquifer system.</title>
        <authorList>
            <person name="Anantharaman K."/>
            <person name="Brown C.T."/>
            <person name="Hug L.A."/>
            <person name="Sharon I."/>
            <person name="Castelle C.J."/>
            <person name="Probst A.J."/>
            <person name="Thomas B.C."/>
            <person name="Singh A."/>
            <person name="Wilkins M.J."/>
            <person name="Karaoz U."/>
            <person name="Brodie E.L."/>
            <person name="Williams K.H."/>
            <person name="Hubbard S.S."/>
            <person name="Banfield J.F."/>
        </authorList>
    </citation>
    <scope>NUCLEOTIDE SEQUENCE [LARGE SCALE GENOMIC DNA]</scope>
</reference>
<dbReference type="InterPro" id="IPR007060">
    <property type="entry name" value="FtsL/DivIC"/>
</dbReference>